<dbReference type="OrthoDB" id="115435at2759"/>
<dbReference type="AlphaFoldDB" id="A0A9Q1BN92"/>
<evidence type="ECO:0000256" key="1">
    <source>
        <dbReference type="SAM" id="MobiDB-lite"/>
    </source>
</evidence>
<evidence type="ECO:0000313" key="3">
    <source>
        <dbReference type="Proteomes" id="UP001152320"/>
    </source>
</evidence>
<dbReference type="EMBL" id="JAIZAY010000014">
    <property type="protein sequence ID" value="KAJ8029585.1"/>
    <property type="molecule type" value="Genomic_DNA"/>
</dbReference>
<organism evidence="2 3">
    <name type="scientific">Holothuria leucospilota</name>
    <name type="common">Black long sea cucumber</name>
    <name type="synonym">Mertensiothuria leucospilota</name>
    <dbReference type="NCBI Taxonomy" id="206669"/>
    <lineage>
        <taxon>Eukaryota</taxon>
        <taxon>Metazoa</taxon>
        <taxon>Echinodermata</taxon>
        <taxon>Eleutherozoa</taxon>
        <taxon>Echinozoa</taxon>
        <taxon>Holothuroidea</taxon>
        <taxon>Aspidochirotacea</taxon>
        <taxon>Aspidochirotida</taxon>
        <taxon>Holothuriidae</taxon>
        <taxon>Holothuria</taxon>
    </lineage>
</organism>
<gene>
    <name evidence="2" type="ORF">HOLleu_29019</name>
</gene>
<reference evidence="2" key="1">
    <citation type="submission" date="2021-10" db="EMBL/GenBank/DDBJ databases">
        <title>Tropical sea cucumber genome reveals ecological adaptation and Cuvierian tubules defense mechanism.</title>
        <authorList>
            <person name="Chen T."/>
        </authorList>
    </citation>
    <scope>NUCLEOTIDE SEQUENCE</scope>
    <source>
        <strain evidence="2">Nanhai2018</strain>
        <tissue evidence="2">Muscle</tissue>
    </source>
</reference>
<proteinExistence type="predicted"/>
<comment type="caution">
    <text evidence="2">The sequence shown here is derived from an EMBL/GenBank/DDBJ whole genome shotgun (WGS) entry which is preliminary data.</text>
</comment>
<protein>
    <submittedName>
        <fullName evidence="2">Uncharacterized protein</fullName>
    </submittedName>
</protein>
<feature type="region of interest" description="Disordered" evidence="1">
    <location>
        <begin position="1"/>
        <end position="23"/>
    </location>
</feature>
<evidence type="ECO:0000313" key="2">
    <source>
        <dbReference type="EMBL" id="KAJ8029585.1"/>
    </source>
</evidence>
<feature type="compositionally biased region" description="Polar residues" evidence="1">
    <location>
        <begin position="7"/>
        <end position="18"/>
    </location>
</feature>
<sequence>MALSELQIDSSPSSSTDQRLGAYTLTPPTPDLSFCQEALRPPASRVITDLKQDLPGATAHGYFSALEAAFGTTQSGEELLIQYHCVKRKEGMQKMIHQDIFPFENGTEVRKGAGDQVAAAKVAKPFTKETGAALANSVSSTSPDEPHQSVVPLTKEEEKLTDRLLKLEGTDETFETMALMVPNGSDSARCPLIVGTNTGIFKQCYAECKIEGGRR</sequence>
<keyword evidence="3" id="KW-1185">Reference proteome</keyword>
<accession>A0A9Q1BN92</accession>
<dbReference type="Proteomes" id="UP001152320">
    <property type="component" value="Chromosome 14"/>
</dbReference>
<name>A0A9Q1BN92_HOLLE</name>
<feature type="region of interest" description="Disordered" evidence="1">
    <location>
        <begin position="133"/>
        <end position="152"/>
    </location>
</feature>